<dbReference type="PANTHER" id="PTHR23028">
    <property type="entry name" value="ACETYLTRANSFERASE"/>
    <property type="match status" value="1"/>
</dbReference>
<dbReference type="Pfam" id="PF01757">
    <property type="entry name" value="Acyl_transf_3"/>
    <property type="match status" value="1"/>
</dbReference>
<feature type="transmembrane region" description="Helical" evidence="1">
    <location>
        <begin position="215"/>
        <end position="237"/>
    </location>
</feature>
<keyword evidence="1" id="KW-0472">Membrane</keyword>
<feature type="transmembrane region" description="Helical" evidence="1">
    <location>
        <begin position="288"/>
        <end position="305"/>
    </location>
</feature>
<name>A0ABT5DJH2_9BACT</name>
<organism evidence="3 4">
    <name type="scientific">Stigmatella ashevillensis</name>
    <dbReference type="NCBI Taxonomy" id="2995309"/>
    <lineage>
        <taxon>Bacteria</taxon>
        <taxon>Pseudomonadati</taxon>
        <taxon>Myxococcota</taxon>
        <taxon>Myxococcia</taxon>
        <taxon>Myxococcales</taxon>
        <taxon>Cystobacterineae</taxon>
        <taxon>Archangiaceae</taxon>
        <taxon>Stigmatella</taxon>
    </lineage>
</organism>
<comment type="caution">
    <text evidence="3">The sequence shown here is derived from an EMBL/GenBank/DDBJ whole genome shotgun (WGS) entry which is preliminary data.</text>
</comment>
<evidence type="ECO:0000313" key="4">
    <source>
        <dbReference type="Proteomes" id="UP001221838"/>
    </source>
</evidence>
<evidence type="ECO:0000259" key="2">
    <source>
        <dbReference type="Pfam" id="PF01757"/>
    </source>
</evidence>
<feature type="domain" description="Acyltransferase 3" evidence="2">
    <location>
        <begin position="11"/>
        <end position="363"/>
    </location>
</feature>
<keyword evidence="4" id="KW-1185">Reference proteome</keyword>
<feature type="transmembrane region" description="Helical" evidence="1">
    <location>
        <begin position="41"/>
        <end position="62"/>
    </location>
</feature>
<dbReference type="InterPro" id="IPR050879">
    <property type="entry name" value="Acyltransferase_3"/>
</dbReference>
<feature type="transmembrane region" description="Helical" evidence="1">
    <location>
        <begin position="350"/>
        <end position="368"/>
    </location>
</feature>
<feature type="transmembrane region" description="Helical" evidence="1">
    <location>
        <begin position="312"/>
        <end position="330"/>
    </location>
</feature>
<feature type="transmembrane region" description="Helical" evidence="1">
    <location>
        <begin position="174"/>
        <end position="195"/>
    </location>
</feature>
<reference evidence="3 4" key="1">
    <citation type="submission" date="2022-11" db="EMBL/GenBank/DDBJ databases">
        <title>Minimal conservation of predation-associated metabolite biosynthetic gene clusters underscores biosynthetic potential of Myxococcota including descriptions for ten novel species: Archangium lansinium sp. nov., Myxococcus landrumus sp. nov., Nannocystis bai.</title>
        <authorList>
            <person name="Ahearne A."/>
            <person name="Stevens C."/>
            <person name="Dowd S."/>
        </authorList>
    </citation>
    <scope>NUCLEOTIDE SEQUENCE [LARGE SCALE GENOMIC DNA]</scope>
    <source>
        <strain evidence="3 4">NCWAL01</strain>
    </source>
</reference>
<evidence type="ECO:0000256" key="1">
    <source>
        <dbReference type="SAM" id="Phobius"/>
    </source>
</evidence>
<keyword evidence="3" id="KW-0808">Transferase</keyword>
<dbReference type="GO" id="GO:0016746">
    <property type="term" value="F:acyltransferase activity"/>
    <property type="evidence" value="ECO:0007669"/>
    <property type="project" value="UniProtKB-KW"/>
</dbReference>
<keyword evidence="3" id="KW-0012">Acyltransferase</keyword>
<proteinExistence type="predicted"/>
<accession>A0ABT5DJH2</accession>
<dbReference type="EMBL" id="JAQNDM010000002">
    <property type="protein sequence ID" value="MDC0713801.1"/>
    <property type="molecule type" value="Genomic_DNA"/>
</dbReference>
<feature type="transmembrane region" description="Helical" evidence="1">
    <location>
        <begin position="147"/>
        <end position="167"/>
    </location>
</feature>
<sequence>MPSPQRPSLRALTGVRFLAALHVVAFHYAPREGLPAWLDRLLSAGSHSVTLFFILSGFILAYSHLGAQEAPKVERCAFWAARFARVYPVYALGLVLMAPPWIDGVRRSMGGLQAEAIWELFTVGLSAITLTQAWGPGVACVWNCPGWSLSVEAFFYLLFPVLCLPLVHARPRGLWRAAAATLGGTATIVLLWLWVEGWRATSPAPPFGPDTWLKVAAYNPLLRLPQFLLGIVLGRLFCLRVKQGQGAGLAAPAQTWVAAGATLVLFAAPMSGAALAFRDLALMPTFSLLIWGLAYGGGSLAWLLGRSWAVRWGEASYGLYILHNPLYFYLRLADHRWGPRLAGSSPGLFFAIYVALSVLASVGVFLWLEEPARRWLRTRMISAACPPPLPRLPPDPPGLPVP</sequence>
<dbReference type="InterPro" id="IPR002656">
    <property type="entry name" value="Acyl_transf_3_dom"/>
</dbReference>
<evidence type="ECO:0000313" key="3">
    <source>
        <dbReference type="EMBL" id="MDC0713801.1"/>
    </source>
</evidence>
<feature type="transmembrane region" description="Helical" evidence="1">
    <location>
        <begin position="249"/>
        <end position="268"/>
    </location>
</feature>
<dbReference type="PANTHER" id="PTHR23028:SF53">
    <property type="entry name" value="ACYL_TRANSF_3 DOMAIN-CONTAINING PROTEIN"/>
    <property type="match status" value="1"/>
</dbReference>
<keyword evidence="1" id="KW-0812">Transmembrane</keyword>
<dbReference type="RefSeq" id="WP_272144224.1">
    <property type="nucleotide sequence ID" value="NZ_JAQNDM010000002.1"/>
</dbReference>
<gene>
    <name evidence="3" type="ORF">POL68_35370</name>
</gene>
<keyword evidence="1" id="KW-1133">Transmembrane helix</keyword>
<feature type="transmembrane region" description="Helical" evidence="1">
    <location>
        <begin position="12"/>
        <end position="29"/>
    </location>
</feature>
<protein>
    <submittedName>
        <fullName evidence="3">Acyltransferase</fullName>
    </submittedName>
</protein>
<dbReference type="Proteomes" id="UP001221838">
    <property type="component" value="Unassembled WGS sequence"/>
</dbReference>